<feature type="region of interest" description="Disordered" evidence="1">
    <location>
        <begin position="1"/>
        <end position="46"/>
    </location>
</feature>
<name>C3ZHK4_BRAFL</name>
<proteinExistence type="predicted"/>
<dbReference type="InParanoid" id="C3ZHK4"/>
<evidence type="ECO:0000256" key="1">
    <source>
        <dbReference type="SAM" id="MobiDB-lite"/>
    </source>
</evidence>
<organism>
    <name type="scientific">Branchiostoma floridae</name>
    <name type="common">Florida lancelet</name>
    <name type="synonym">Amphioxus</name>
    <dbReference type="NCBI Taxonomy" id="7739"/>
    <lineage>
        <taxon>Eukaryota</taxon>
        <taxon>Metazoa</taxon>
        <taxon>Chordata</taxon>
        <taxon>Cephalochordata</taxon>
        <taxon>Leptocardii</taxon>
        <taxon>Amphioxiformes</taxon>
        <taxon>Branchiostomatidae</taxon>
        <taxon>Branchiostoma</taxon>
    </lineage>
</organism>
<protein>
    <submittedName>
        <fullName evidence="2">Uncharacterized protein</fullName>
    </submittedName>
</protein>
<sequence length="164" mass="17418">MLFDTESPYNPQGTSTPKWSPPQTTASVVAPPSGTVSPPKTFSSKNGLSMGIMQEVTLANTTTTSLPSYTLPLYETEFRAPKGPPTTMYIPPGGKEESYGQILNEPGGELGPQDPGDPGELGAESSWLMAVLWRVGEPRDDPGESTPLSSATTSQDNIFPQILC</sequence>
<evidence type="ECO:0000313" key="2">
    <source>
        <dbReference type="EMBL" id="EEN47999.1"/>
    </source>
</evidence>
<dbReference type="AlphaFoldDB" id="C3ZHK4"/>
<dbReference type="EMBL" id="GG666623">
    <property type="protein sequence ID" value="EEN47999.1"/>
    <property type="molecule type" value="Genomic_DNA"/>
</dbReference>
<reference evidence="2" key="1">
    <citation type="journal article" date="2008" name="Nature">
        <title>The amphioxus genome and the evolution of the chordate karyotype.</title>
        <authorList>
            <consortium name="US DOE Joint Genome Institute (JGI-PGF)"/>
            <person name="Putnam N.H."/>
            <person name="Butts T."/>
            <person name="Ferrier D.E.K."/>
            <person name="Furlong R.F."/>
            <person name="Hellsten U."/>
            <person name="Kawashima T."/>
            <person name="Robinson-Rechavi M."/>
            <person name="Shoguchi E."/>
            <person name="Terry A."/>
            <person name="Yu J.-K."/>
            <person name="Benito-Gutierrez E.L."/>
            <person name="Dubchak I."/>
            <person name="Garcia-Fernandez J."/>
            <person name="Gibson-Brown J.J."/>
            <person name="Grigoriev I.V."/>
            <person name="Horton A.C."/>
            <person name="de Jong P.J."/>
            <person name="Jurka J."/>
            <person name="Kapitonov V.V."/>
            <person name="Kohara Y."/>
            <person name="Kuroki Y."/>
            <person name="Lindquist E."/>
            <person name="Lucas S."/>
            <person name="Osoegawa K."/>
            <person name="Pennacchio L.A."/>
            <person name="Salamov A.A."/>
            <person name="Satou Y."/>
            <person name="Sauka-Spengler T."/>
            <person name="Schmutz J."/>
            <person name="Shin-I T."/>
            <person name="Toyoda A."/>
            <person name="Bronner-Fraser M."/>
            <person name="Fujiyama A."/>
            <person name="Holland L.Z."/>
            <person name="Holland P.W.H."/>
            <person name="Satoh N."/>
            <person name="Rokhsar D.S."/>
        </authorList>
    </citation>
    <scope>NUCLEOTIDE SEQUENCE [LARGE SCALE GENOMIC DNA]</scope>
    <source>
        <strain evidence="2">S238N-H82</strain>
        <tissue evidence="2">Testes</tissue>
    </source>
</reference>
<feature type="region of interest" description="Disordered" evidence="1">
    <location>
        <begin position="77"/>
        <end position="122"/>
    </location>
</feature>
<accession>C3ZHK4</accession>
<feature type="compositionally biased region" description="Polar residues" evidence="1">
    <location>
        <begin position="7"/>
        <end position="27"/>
    </location>
</feature>
<feature type="region of interest" description="Disordered" evidence="1">
    <location>
        <begin position="135"/>
        <end position="159"/>
    </location>
</feature>
<feature type="compositionally biased region" description="Polar residues" evidence="1">
    <location>
        <begin position="146"/>
        <end position="158"/>
    </location>
</feature>
<feature type="compositionally biased region" description="Polar residues" evidence="1">
    <location>
        <begin position="34"/>
        <end position="46"/>
    </location>
</feature>
<gene>
    <name evidence="2" type="ORF">BRAFLDRAFT_79577</name>
</gene>